<dbReference type="OrthoDB" id="9794876at2"/>
<dbReference type="AlphaFoldDB" id="A0A1I4Z4V7"/>
<dbReference type="Proteomes" id="UP000198575">
    <property type="component" value="Unassembled WGS sequence"/>
</dbReference>
<comment type="similarity">
    <text evidence="1 2">Belongs to the UPF0102 family.</text>
</comment>
<protein>
    <recommendedName>
        <fullName evidence="2">UPF0102 protein SAMN05216289_12260</fullName>
    </recommendedName>
</protein>
<dbReference type="InterPro" id="IPR011335">
    <property type="entry name" value="Restrct_endonuc-II-like"/>
</dbReference>
<accession>A0A1I4Z4V7</accession>
<dbReference type="InterPro" id="IPR003509">
    <property type="entry name" value="UPF0102_YraN-like"/>
</dbReference>
<dbReference type="GO" id="GO:0004519">
    <property type="term" value="F:endonuclease activity"/>
    <property type="evidence" value="ECO:0007669"/>
    <property type="project" value="UniProtKB-KW"/>
</dbReference>
<dbReference type="RefSeq" id="WP_092409057.1">
    <property type="nucleotide sequence ID" value="NZ_FOVF01000022.1"/>
</dbReference>
<keyword evidence="3" id="KW-0540">Nuclease</keyword>
<evidence type="ECO:0000256" key="1">
    <source>
        <dbReference type="ARBA" id="ARBA00006738"/>
    </source>
</evidence>
<dbReference type="PANTHER" id="PTHR34039">
    <property type="entry name" value="UPF0102 PROTEIN YRAN"/>
    <property type="match status" value="1"/>
</dbReference>
<dbReference type="Pfam" id="PF02021">
    <property type="entry name" value="UPF0102"/>
    <property type="match status" value="1"/>
</dbReference>
<dbReference type="NCBIfam" id="TIGR00252">
    <property type="entry name" value="YraN family protein"/>
    <property type="match status" value="1"/>
</dbReference>
<sequence>MRSTGALFEDIALAHAQRDGLQLIARNFNCRFGELDLVMRDRDVVVFLEVRYRRSQGFGGGLDSVSAAKRDRLSKAASLFLQANPALGRQPCRFDVMAIGGTPDSPSIDWRRNAFDTQ</sequence>
<evidence type="ECO:0000313" key="4">
    <source>
        <dbReference type="Proteomes" id="UP000198575"/>
    </source>
</evidence>
<gene>
    <name evidence="3" type="ORF">SAMN05216289_12260</name>
</gene>
<dbReference type="STRING" id="578942.SAMN05216289_12260"/>
<organism evidence="3 4">
    <name type="scientific">Dokdonella immobilis</name>
    <dbReference type="NCBI Taxonomy" id="578942"/>
    <lineage>
        <taxon>Bacteria</taxon>
        <taxon>Pseudomonadati</taxon>
        <taxon>Pseudomonadota</taxon>
        <taxon>Gammaproteobacteria</taxon>
        <taxon>Lysobacterales</taxon>
        <taxon>Rhodanobacteraceae</taxon>
        <taxon>Dokdonella</taxon>
    </lineage>
</organism>
<dbReference type="GO" id="GO:0003676">
    <property type="term" value="F:nucleic acid binding"/>
    <property type="evidence" value="ECO:0007669"/>
    <property type="project" value="InterPro"/>
</dbReference>
<name>A0A1I4Z4V7_9GAMM</name>
<dbReference type="InterPro" id="IPR011856">
    <property type="entry name" value="tRNA_endonuc-like_dom_sf"/>
</dbReference>
<dbReference type="HAMAP" id="MF_00048">
    <property type="entry name" value="UPF0102"/>
    <property type="match status" value="1"/>
</dbReference>
<evidence type="ECO:0000256" key="2">
    <source>
        <dbReference type="HAMAP-Rule" id="MF_00048"/>
    </source>
</evidence>
<dbReference type="PANTHER" id="PTHR34039:SF1">
    <property type="entry name" value="UPF0102 PROTEIN YRAN"/>
    <property type="match status" value="1"/>
</dbReference>
<dbReference type="NCBIfam" id="NF009150">
    <property type="entry name" value="PRK12497.1-3"/>
    <property type="match status" value="1"/>
</dbReference>
<keyword evidence="4" id="KW-1185">Reference proteome</keyword>
<dbReference type="EMBL" id="FOVF01000022">
    <property type="protein sequence ID" value="SFN45311.1"/>
    <property type="molecule type" value="Genomic_DNA"/>
</dbReference>
<reference evidence="3 4" key="1">
    <citation type="submission" date="2016-10" db="EMBL/GenBank/DDBJ databases">
        <authorList>
            <person name="de Groot N.N."/>
        </authorList>
    </citation>
    <scope>NUCLEOTIDE SEQUENCE [LARGE SCALE GENOMIC DNA]</scope>
    <source>
        <strain evidence="3 4">CGMCC 1.7659</strain>
    </source>
</reference>
<keyword evidence="3" id="KW-0378">Hydrolase</keyword>
<dbReference type="Gene3D" id="3.40.1350.10">
    <property type="match status" value="1"/>
</dbReference>
<proteinExistence type="inferred from homology"/>
<dbReference type="SUPFAM" id="SSF52980">
    <property type="entry name" value="Restriction endonuclease-like"/>
    <property type="match status" value="1"/>
</dbReference>
<keyword evidence="3" id="KW-0255">Endonuclease</keyword>
<evidence type="ECO:0000313" key="3">
    <source>
        <dbReference type="EMBL" id="SFN45311.1"/>
    </source>
</evidence>